<dbReference type="STRING" id="1227739.Hsw_4212"/>
<keyword evidence="3" id="KW-1185">Reference proteome</keyword>
<dbReference type="Proteomes" id="UP000019423">
    <property type="component" value="Chromosome"/>
</dbReference>
<dbReference type="PATRIC" id="fig|1227739.3.peg.4358"/>
<dbReference type="SUPFAM" id="SSF88874">
    <property type="entry name" value="Receptor-binding domain of short tail fibre protein gp12"/>
    <property type="match status" value="1"/>
</dbReference>
<dbReference type="EMBL" id="CP007145">
    <property type="protein sequence ID" value="AHJ99807.1"/>
    <property type="molecule type" value="Genomic_DNA"/>
</dbReference>
<protein>
    <submittedName>
        <fullName evidence="2">Microcystin dependent protein</fullName>
    </submittedName>
</protein>
<sequence length="229" mass="23726">MSFINTLPAADSSRRSWFKKLGAVLGGGLLLDKNQAATAGPLGVAETMGNTSFLSEIMLVSFNFAPRGWALCNGQLLAINQNQGLFSLLGTMYGGDGRTNFALPDLRGRVVVGDGAGFSLGQRGGAESHRLLANEIPPHVHGLKASTATGTTHLSGTSGPTVHNYLANSGGGVPQYGGDINTQLASSSAVNPPVNVSSAIGGSQAHENRQPYICLNYIICLQGIFPSQT</sequence>
<name>W8F700_9BACT</name>
<dbReference type="Gene3D" id="3.90.1340.10">
    <property type="entry name" value="Phage tail collar domain"/>
    <property type="match status" value="1"/>
</dbReference>
<evidence type="ECO:0000259" key="1">
    <source>
        <dbReference type="Pfam" id="PF07484"/>
    </source>
</evidence>
<dbReference type="Pfam" id="PF07484">
    <property type="entry name" value="Collar"/>
    <property type="match status" value="1"/>
</dbReference>
<evidence type="ECO:0000313" key="2">
    <source>
        <dbReference type="EMBL" id="AHJ99807.1"/>
    </source>
</evidence>
<dbReference type="KEGG" id="hsw:Hsw_4212"/>
<accession>W8F700</accession>
<dbReference type="AlphaFoldDB" id="W8F700"/>
<dbReference type="InterPro" id="IPR011083">
    <property type="entry name" value="Phage_tail_collar_dom"/>
</dbReference>
<dbReference type="RefSeq" id="WP_316931400.1">
    <property type="nucleotide sequence ID" value="NZ_CP007145.1"/>
</dbReference>
<feature type="domain" description="Phage tail collar" evidence="1">
    <location>
        <begin position="56"/>
        <end position="111"/>
    </location>
</feature>
<dbReference type="InterPro" id="IPR037053">
    <property type="entry name" value="Phage_tail_collar_dom_sf"/>
</dbReference>
<gene>
    <name evidence="2" type="ORF">Hsw_4212</name>
</gene>
<dbReference type="eggNOG" id="COG4675">
    <property type="taxonomic scope" value="Bacteria"/>
</dbReference>
<evidence type="ECO:0000313" key="3">
    <source>
        <dbReference type="Proteomes" id="UP000019423"/>
    </source>
</evidence>
<dbReference type="HOGENOM" id="CLU_087872_0_0_10"/>
<reference evidence="2 3" key="1">
    <citation type="submission" date="2014-01" db="EMBL/GenBank/DDBJ databases">
        <title>Complete genome sequence of ionizing-radiation resistance bacterium Hymenobacter swuensis DY53.</title>
        <authorList>
            <person name="Jung J.-H."/>
            <person name="Jeong S.-W."/>
            <person name="Joe M.-H."/>
            <person name="Cho y.-j."/>
            <person name="Kim M.-K."/>
            <person name="Lim S.-Y."/>
        </authorList>
    </citation>
    <scope>NUCLEOTIDE SEQUENCE [LARGE SCALE GENOMIC DNA]</scope>
    <source>
        <strain evidence="2 3">DY53</strain>
    </source>
</reference>
<proteinExistence type="predicted"/>
<organism evidence="2 3">
    <name type="scientific">Hymenobacter swuensis DY53</name>
    <dbReference type="NCBI Taxonomy" id="1227739"/>
    <lineage>
        <taxon>Bacteria</taxon>
        <taxon>Pseudomonadati</taxon>
        <taxon>Bacteroidota</taxon>
        <taxon>Cytophagia</taxon>
        <taxon>Cytophagales</taxon>
        <taxon>Hymenobacteraceae</taxon>
        <taxon>Hymenobacter</taxon>
    </lineage>
</organism>